<evidence type="ECO:0000256" key="9">
    <source>
        <dbReference type="ARBA" id="ARBA00022842"/>
    </source>
</evidence>
<evidence type="ECO:0000256" key="13">
    <source>
        <dbReference type="PIRNR" id="PIRNR002811"/>
    </source>
</evidence>
<evidence type="ECO:0000256" key="7">
    <source>
        <dbReference type="ARBA" id="ARBA00022771"/>
    </source>
</evidence>
<evidence type="ECO:0000313" key="17">
    <source>
        <dbReference type="Proteomes" id="UP000192468"/>
    </source>
</evidence>
<dbReference type="SMART" id="SM00493">
    <property type="entry name" value="TOPRIM"/>
    <property type="match status" value="1"/>
</dbReference>
<dbReference type="GO" id="GO:0005524">
    <property type="term" value="F:ATP binding"/>
    <property type="evidence" value="ECO:0007669"/>
    <property type="project" value="InterPro"/>
</dbReference>
<comment type="domain">
    <text evidence="12">Contains an N-terminal zinc-binding domain, a central core domain that contains the primase activity, and a C-terminal DnaB-binding domain.</text>
</comment>
<dbReference type="GO" id="GO:0005737">
    <property type="term" value="C:cytoplasm"/>
    <property type="evidence" value="ECO:0007669"/>
    <property type="project" value="TreeGrafter"/>
</dbReference>
<dbReference type="EC" id="2.7.7.101" evidence="12"/>
<dbReference type="FunFam" id="3.90.580.10:FF:000001">
    <property type="entry name" value="DNA primase"/>
    <property type="match status" value="1"/>
</dbReference>
<keyword evidence="10 12" id="KW-0238">DNA-binding</keyword>
<feature type="domain" description="Toprim" evidence="15">
    <location>
        <begin position="251"/>
        <end position="332"/>
    </location>
</feature>
<evidence type="ECO:0000256" key="6">
    <source>
        <dbReference type="ARBA" id="ARBA00022723"/>
    </source>
</evidence>
<dbReference type="SUPFAM" id="SSF57783">
    <property type="entry name" value="Zinc beta-ribbon"/>
    <property type="match status" value="1"/>
</dbReference>
<keyword evidence="2 12" id="KW-0639">Primosome</keyword>
<dbReference type="InterPro" id="IPR034151">
    <property type="entry name" value="TOPRIM_DnaG_bac"/>
</dbReference>
<dbReference type="GO" id="GO:0003899">
    <property type="term" value="F:DNA-directed RNA polymerase activity"/>
    <property type="evidence" value="ECO:0007669"/>
    <property type="project" value="UniProtKB-UniRule"/>
</dbReference>
<keyword evidence="5 12" id="KW-0235">DNA replication</keyword>
<evidence type="ECO:0000256" key="12">
    <source>
        <dbReference type="HAMAP-Rule" id="MF_00974"/>
    </source>
</evidence>
<evidence type="ECO:0000313" key="16">
    <source>
        <dbReference type="EMBL" id="SMC18883.1"/>
    </source>
</evidence>
<dbReference type="PROSITE" id="PS50880">
    <property type="entry name" value="TOPRIM"/>
    <property type="match status" value="1"/>
</dbReference>
<dbReference type="Pfam" id="PF10410">
    <property type="entry name" value="DnaB_bind"/>
    <property type="match status" value="1"/>
</dbReference>
<dbReference type="InterPro" id="IPR016136">
    <property type="entry name" value="DNA_helicase_N/primase_C"/>
</dbReference>
<dbReference type="NCBIfam" id="TIGR01391">
    <property type="entry name" value="dnaG"/>
    <property type="match status" value="1"/>
</dbReference>
<name>A0A1W1X4Y5_9CLOT</name>
<dbReference type="PANTHER" id="PTHR30313:SF2">
    <property type="entry name" value="DNA PRIMASE"/>
    <property type="match status" value="1"/>
</dbReference>
<dbReference type="Pfam" id="PF13155">
    <property type="entry name" value="Toprim_2"/>
    <property type="match status" value="1"/>
</dbReference>
<keyword evidence="4 12" id="KW-0548">Nucleotidyltransferase</keyword>
<dbReference type="InterPro" id="IPR036977">
    <property type="entry name" value="DNA_primase_Znf_CHC2"/>
</dbReference>
<dbReference type="InterPro" id="IPR050219">
    <property type="entry name" value="DnaG_primase"/>
</dbReference>
<dbReference type="Proteomes" id="UP000192468">
    <property type="component" value="Unassembled WGS sequence"/>
</dbReference>
<proteinExistence type="inferred from homology"/>
<comment type="cofactor">
    <cofactor evidence="12 13 14">
        <name>Zn(2+)</name>
        <dbReference type="ChEBI" id="CHEBI:29105"/>
    </cofactor>
    <text evidence="12 13 14">Binds 1 zinc ion per monomer.</text>
</comment>
<dbReference type="AlphaFoldDB" id="A0A1W1X4Y5"/>
<dbReference type="Gene3D" id="3.90.980.10">
    <property type="entry name" value="DNA primase, catalytic core, N-terminal domain"/>
    <property type="match status" value="1"/>
</dbReference>
<keyword evidence="8 12" id="KW-0862">Zinc</keyword>
<reference evidence="16 17" key="1">
    <citation type="submission" date="2017-04" db="EMBL/GenBank/DDBJ databases">
        <authorList>
            <person name="Afonso C.L."/>
            <person name="Miller P.J."/>
            <person name="Scott M.A."/>
            <person name="Spackman E."/>
            <person name="Goraichik I."/>
            <person name="Dimitrov K.M."/>
            <person name="Suarez D.L."/>
            <person name="Swayne D.E."/>
        </authorList>
    </citation>
    <scope>NUCLEOTIDE SEQUENCE [LARGE SCALE GENOMIC DNA]</scope>
    <source>
        <strain evidence="16 17">DSM 12555</strain>
    </source>
</reference>
<evidence type="ECO:0000256" key="8">
    <source>
        <dbReference type="ARBA" id="ARBA00022833"/>
    </source>
</evidence>
<dbReference type="InterPro" id="IPR006171">
    <property type="entry name" value="TOPRIM_dom"/>
</dbReference>
<dbReference type="GO" id="GO:0000428">
    <property type="term" value="C:DNA-directed RNA polymerase complex"/>
    <property type="evidence" value="ECO:0007669"/>
    <property type="project" value="UniProtKB-KW"/>
</dbReference>
<dbReference type="CDD" id="cd03364">
    <property type="entry name" value="TOPRIM_DnaG_primases"/>
    <property type="match status" value="1"/>
</dbReference>
<sequence length="590" mass="67847">MIPEDVIEKIKYENDIVDVISEKVRLKKSGRNYTGLCPFHNEKSPSFSVSRDKQIYKCFGCGEAGNVITFVMKTRNISFIDAVRILAERVHIDLDFLESGNNKKNNANEKLLKLNVDAARFFFSNLKQNERANEYFLRRGITQNTIRKFGLGYAIDDWHGAMNYLLRKGYTEKELLTNGLIIKNDKGNRYDRFRNRIMFPVFDYRGKVIGFGGRVMDDSKPKYLNSPETPLFKKGINLYGLNFALKNQNSRTFIIVEGYMDCIALHQCGITNAVASLGTALTQSQAKLLKRYADNIIISYDADTAGQKATIRGLKILKDNGLEVKVLKVPRGKDPDEFVRKNGREAFEELIKNAMPLIDYRIKSVEEGLNLSDDEQKMKYIKKTADILMELDPVEKDIYVKKIAEATGVKEQAIYDQLAGEIRKSTNNLQTMNNMDEIGQKLYIEPAYLKAERLLLKLLTLDKDAYTYITNKISIDDFNMESHKKIFNIILENLNLQGEKLEKTIELKCDDASSSSEWINIREELINNGDCDIKLLIDDYIKNIKKYKLEESKKEIMNKIKFYESNGKLEESLQMVKELNIIQDKINGII</sequence>
<evidence type="ECO:0000256" key="3">
    <source>
        <dbReference type="ARBA" id="ARBA00022679"/>
    </source>
</evidence>
<dbReference type="InterPro" id="IPR019475">
    <property type="entry name" value="DNA_primase_DnaB-bd"/>
</dbReference>
<dbReference type="Pfam" id="PF01807">
    <property type="entry name" value="Zn_ribbon_DnaG"/>
    <property type="match status" value="1"/>
</dbReference>
<dbReference type="HAMAP" id="MF_00974">
    <property type="entry name" value="DNA_primase_DnaG"/>
    <property type="match status" value="1"/>
</dbReference>
<dbReference type="GO" id="GO:1990077">
    <property type="term" value="C:primosome complex"/>
    <property type="evidence" value="ECO:0007669"/>
    <property type="project" value="UniProtKB-KW"/>
</dbReference>
<keyword evidence="17" id="KW-1185">Reference proteome</keyword>
<gene>
    <name evidence="12" type="primary">dnaG</name>
    <name evidence="16" type="ORF">SAMN02745134_00697</name>
</gene>
<dbReference type="GO" id="GO:0003678">
    <property type="term" value="F:DNA helicase activity"/>
    <property type="evidence" value="ECO:0007669"/>
    <property type="project" value="InterPro"/>
</dbReference>
<dbReference type="PANTHER" id="PTHR30313">
    <property type="entry name" value="DNA PRIMASE"/>
    <property type="match status" value="1"/>
</dbReference>
<comment type="function">
    <text evidence="12 13">RNA polymerase that catalyzes the synthesis of short RNA molecules used as primers for DNA polymerase during DNA replication.</text>
</comment>
<evidence type="ECO:0000256" key="5">
    <source>
        <dbReference type="ARBA" id="ARBA00022705"/>
    </source>
</evidence>
<protein>
    <recommendedName>
        <fullName evidence="12 13">DNA primase</fullName>
        <ecNumber evidence="12">2.7.7.101</ecNumber>
    </recommendedName>
</protein>
<dbReference type="Gene3D" id="1.10.860.10">
    <property type="entry name" value="DNAb Helicase, Chain A"/>
    <property type="match status" value="1"/>
</dbReference>
<dbReference type="InterPro" id="IPR036185">
    <property type="entry name" value="DNA_heli_DnaB-like_N_sf"/>
</dbReference>
<keyword evidence="3 12" id="KW-0808">Transferase</keyword>
<keyword evidence="6 12" id="KW-0479">Metal-binding</keyword>
<organism evidence="16 17">
    <name type="scientific">Clostridium acidisoli DSM 12555</name>
    <dbReference type="NCBI Taxonomy" id="1121291"/>
    <lineage>
        <taxon>Bacteria</taxon>
        <taxon>Bacillati</taxon>
        <taxon>Bacillota</taxon>
        <taxon>Clostridia</taxon>
        <taxon>Eubacteriales</taxon>
        <taxon>Clostridiaceae</taxon>
        <taxon>Clostridium</taxon>
    </lineage>
</organism>
<dbReference type="GO" id="GO:0006269">
    <property type="term" value="P:DNA replication, synthesis of primer"/>
    <property type="evidence" value="ECO:0007669"/>
    <property type="project" value="UniProtKB-UniRule"/>
</dbReference>
<dbReference type="InterPro" id="IPR007693">
    <property type="entry name" value="DNA_helicase_DnaB-like_N"/>
</dbReference>
<evidence type="ECO:0000256" key="2">
    <source>
        <dbReference type="ARBA" id="ARBA00022515"/>
    </source>
</evidence>
<dbReference type="OrthoDB" id="9803773at2"/>
<keyword evidence="11 12" id="KW-0804">Transcription</keyword>
<accession>A0A1W1X4Y5</accession>
<dbReference type="Gene3D" id="3.40.1360.10">
    <property type="match status" value="1"/>
</dbReference>
<dbReference type="InterPro" id="IPR013264">
    <property type="entry name" value="DNAG_N"/>
</dbReference>
<dbReference type="FunFam" id="3.90.980.10:FF:000001">
    <property type="entry name" value="DNA primase"/>
    <property type="match status" value="1"/>
</dbReference>
<dbReference type="PIRSF" id="PIRSF002811">
    <property type="entry name" value="DnaG"/>
    <property type="match status" value="1"/>
</dbReference>
<dbReference type="SUPFAM" id="SSF48024">
    <property type="entry name" value="N-terminal domain of DnaB helicase"/>
    <property type="match status" value="1"/>
</dbReference>
<dbReference type="Pfam" id="PF00772">
    <property type="entry name" value="DnaB"/>
    <property type="match status" value="1"/>
</dbReference>
<evidence type="ECO:0000256" key="4">
    <source>
        <dbReference type="ARBA" id="ARBA00022695"/>
    </source>
</evidence>
<comment type="catalytic activity">
    <reaction evidence="12">
        <text>ssDNA + n NTP = ssDNA/pppN(pN)n-1 hybrid + (n-1) diphosphate.</text>
        <dbReference type="EC" id="2.7.7.101"/>
    </reaction>
</comment>
<dbReference type="EMBL" id="FWXH01000002">
    <property type="protein sequence ID" value="SMC18883.1"/>
    <property type="molecule type" value="Genomic_DNA"/>
</dbReference>
<dbReference type="SMART" id="SM00400">
    <property type="entry name" value="ZnF_CHCC"/>
    <property type="match status" value="1"/>
</dbReference>
<dbReference type="GO" id="GO:0003677">
    <property type="term" value="F:DNA binding"/>
    <property type="evidence" value="ECO:0007669"/>
    <property type="project" value="UniProtKB-KW"/>
</dbReference>
<dbReference type="InterPro" id="IPR030846">
    <property type="entry name" value="DnaG_bac"/>
</dbReference>
<dbReference type="STRING" id="1121291.SAMN02745134_00697"/>
<feature type="zinc finger region" description="CHC2-type" evidence="12 14">
    <location>
        <begin position="37"/>
        <end position="61"/>
    </location>
</feature>
<keyword evidence="1 12" id="KW-0240">DNA-directed RNA polymerase</keyword>
<dbReference type="InterPro" id="IPR002694">
    <property type="entry name" value="Znf_CHC2"/>
</dbReference>
<dbReference type="InterPro" id="IPR006295">
    <property type="entry name" value="DNA_primase_DnaG"/>
</dbReference>
<dbReference type="InterPro" id="IPR037068">
    <property type="entry name" value="DNA_primase_core_N_sf"/>
</dbReference>
<dbReference type="GO" id="GO:0008270">
    <property type="term" value="F:zinc ion binding"/>
    <property type="evidence" value="ECO:0007669"/>
    <property type="project" value="UniProtKB-UniRule"/>
</dbReference>
<dbReference type="SUPFAM" id="SSF56731">
    <property type="entry name" value="DNA primase core"/>
    <property type="match status" value="1"/>
</dbReference>
<comment type="similarity">
    <text evidence="12 13">Belongs to the DnaG primase family.</text>
</comment>
<keyword evidence="9" id="KW-0460">Magnesium</keyword>
<evidence type="ECO:0000256" key="10">
    <source>
        <dbReference type="ARBA" id="ARBA00023125"/>
    </source>
</evidence>
<evidence type="ECO:0000259" key="15">
    <source>
        <dbReference type="PROSITE" id="PS50880"/>
    </source>
</evidence>
<dbReference type="Pfam" id="PF08275">
    <property type="entry name" value="DNAG_N"/>
    <property type="match status" value="1"/>
</dbReference>
<comment type="subunit">
    <text evidence="12">Monomer. Interacts with DnaB.</text>
</comment>
<evidence type="ECO:0000256" key="1">
    <source>
        <dbReference type="ARBA" id="ARBA00022478"/>
    </source>
</evidence>
<dbReference type="Gene3D" id="3.90.580.10">
    <property type="entry name" value="Zinc finger, CHC2-type domain"/>
    <property type="match status" value="1"/>
</dbReference>
<keyword evidence="7 12" id="KW-0863">Zinc-finger</keyword>
<evidence type="ECO:0000256" key="11">
    <source>
        <dbReference type="ARBA" id="ARBA00023163"/>
    </source>
</evidence>
<evidence type="ECO:0000256" key="14">
    <source>
        <dbReference type="PIRSR" id="PIRSR002811-1"/>
    </source>
</evidence>
<dbReference type="FunFam" id="3.40.1360.10:FF:000002">
    <property type="entry name" value="DNA primase"/>
    <property type="match status" value="1"/>
</dbReference>